<dbReference type="Pfam" id="PF00579">
    <property type="entry name" value="tRNA-synt_1b"/>
    <property type="match status" value="1"/>
</dbReference>
<dbReference type="RefSeq" id="WP_044636210.1">
    <property type="nucleotide sequence ID" value="NZ_CP010341.1"/>
</dbReference>
<dbReference type="Pfam" id="PF22421">
    <property type="entry name" value="SYY_C-terminal"/>
    <property type="match status" value="1"/>
</dbReference>
<comment type="similarity">
    <text evidence="8">Belongs to the class-I aminoacyl-tRNA synthetase family. TyrS type 1 subfamily.</text>
</comment>
<evidence type="ECO:0000256" key="8">
    <source>
        <dbReference type="HAMAP-Rule" id="MF_02006"/>
    </source>
</evidence>
<dbReference type="FunFam" id="3.10.290.10:FF:000014">
    <property type="entry name" value="Tyrosine--tRNA ligase"/>
    <property type="match status" value="1"/>
</dbReference>
<dbReference type="EC" id="6.1.1.1" evidence="8"/>
<reference evidence="11" key="1">
    <citation type="submission" date="2014-08" db="EMBL/GenBank/DDBJ databases">
        <authorList>
            <person name="Falentin Helene"/>
        </authorList>
    </citation>
    <scope>NUCLEOTIDE SEQUENCE</scope>
</reference>
<gene>
    <name evidence="8 11" type="primary">tyrS</name>
    <name evidence="11" type="ORF">PFCIRM138_00975</name>
</gene>
<dbReference type="Gene3D" id="3.40.50.620">
    <property type="entry name" value="HUPs"/>
    <property type="match status" value="1"/>
</dbReference>
<dbReference type="GO" id="GO:0005829">
    <property type="term" value="C:cytosol"/>
    <property type="evidence" value="ECO:0007669"/>
    <property type="project" value="TreeGrafter"/>
</dbReference>
<dbReference type="PANTHER" id="PTHR11766:SF0">
    <property type="entry name" value="TYROSINE--TRNA LIGASE, MITOCHONDRIAL"/>
    <property type="match status" value="1"/>
</dbReference>
<dbReference type="GO" id="GO:0004831">
    <property type="term" value="F:tyrosine-tRNA ligase activity"/>
    <property type="evidence" value="ECO:0007669"/>
    <property type="project" value="UniProtKB-UniRule"/>
</dbReference>
<dbReference type="InterPro" id="IPR014729">
    <property type="entry name" value="Rossmann-like_a/b/a_fold"/>
</dbReference>
<dbReference type="GO" id="GO:0006437">
    <property type="term" value="P:tyrosyl-tRNA aminoacylation"/>
    <property type="evidence" value="ECO:0007669"/>
    <property type="project" value="UniProtKB-UniRule"/>
</dbReference>
<comment type="catalytic activity">
    <reaction evidence="7 8">
        <text>tRNA(Tyr) + L-tyrosine + ATP = L-tyrosyl-tRNA(Tyr) + AMP + diphosphate + H(+)</text>
        <dbReference type="Rhea" id="RHEA:10220"/>
        <dbReference type="Rhea" id="RHEA-COMP:9706"/>
        <dbReference type="Rhea" id="RHEA-COMP:9707"/>
        <dbReference type="ChEBI" id="CHEBI:15378"/>
        <dbReference type="ChEBI" id="CHEBI:30616"/>
        <dbReference type="ChEBI" id="CHEBI:33019"/>
        <dbReference type="ChEBI" id="CHEBI:58315"/>
        <dbReference type="ChEBI" id="CHEBI:78442"/>
        <dbReference type="ChEBI" id="CHEBI:78536"/>
        <dbReference type="ChEBI" id="CHEBI:456215"/>
        <dbReference type="EC" id="6.1.1.1"/>
    </reaction>
</comment>
<dbReference type="PROSITE" id="PS50889">
    <property type="entry name" value="S4"/>
    <property type="match status" value="1"/>
</dbReference>
<feature type="binding site" evidence="8">
    <location>
        <position position="35"/>
    </location>
    <ligand>
        <name>L-tyrosine</name>
        <dbReference type="ChEBI" id="CHEBI:58315"/>
    </ligand>
</feature>
<dbReference type="PANTHER" id="PTHR11766">
    <property type="entry name" value="TYROSYL-TRNA SYNTHETASE"/>
    <property type="match status" value="1"/>
</dbReference>
<feature type="binding site" evidence="8">
    <location>
        <position position="231"/>
    </location>
    <ligand>
        <name>ATP</name>
        <dbReference type="ChEBI" id="CHEBI:30616"/>
    </ligand>
</feature>
<evidence type="ECO:0000256" key="7">
    <source>
        <dbReference type="ARBA" id="ARBA00048248"/>
    </source>
</evidence>
<feature type="domain" description="Tyrosine--tRNA ligase SYY-like C-terminal" evidence="10">
    <location>
        <begin position="352"/>
        <end position="414"/>
    </location>
</feature>
<dbReference type="InterPro" id="IPR054608">
    <property type="entry name" value="SYY-like_C"/>
</dbReference>
<name>A0A0B7P112_PROFF</name>
<evidence type="ECO:0000256" key="9">
    <source>
        <dbReference type="PROSITE-ProRule" id="PRU00182"/>
    </source>
</evidence>
<evidence type="ECO:0000256" key="4">
    <source>
        <dbReference type="ARBA" id="ARBA00022884"/>
    </source>
</evidence>
<keyword evidence="2 8" id="KW-0547">Nucleotide-binding</keyword>
<keyword evidence="8" id="KW-0963">Cytoplasm</keyword>
<sequence>MNALLDDLTWRGFVANSTDRDALAAHLDAGMVTSYVGFDPTARSLHIGHLMQLILARRLQQAGHRPLLLIGGSTGLIGDPKMTGERVMNTKETVSAWVASLAEQTKKYVSFEGENGSRIVNNLDWTGPLSALDFLRDIGKHFSVNRMLARDVVARRLEDGISYTEFSYVLLQSFDYAELHRLYGCTLQTGAQDQWGNITAGADYIRRTTGDIVHGLVTPLLTKADGTKFGKTEGGTVWLDPELTSPYAFHQFWLNAEDAKVMDYLKIFSFRSHDELAELAEQTEQAPYKRLAQRALADDVTDLVHGVEARKAADEAARALFGRGELAALDDATISAVMGEVKATEVSTRDGELPTVVDALAASGVVASKSAARRTIQEGGAYVNNAKVTDPDARLSADQLLAGRYAVLRRGKKTVGGVILTR</sequence>
<dbReference type="AlphaFoldDB" id="A0A0B7P112"/>
<dbReference type="HAMAP" id="MF_02006">
    <property type="entry name" value="Tyr_tRNA_synth_type1"/>
    <property type="match status" value="1"/>
</dbReference>
<keyword evidence="1 8" id="KW-0436">Ligase</keyword>
<protein>
    <recommendedName>
        <fullName evidence="8">Tyrosine--tRNA ligase</fullName>
        <ecNumber evidence="8">6.1.1.1</ecNumber>
    </recommendedName>
    <alternativeName>
        <fullName evidence="8">Tyrosyl-tRNA synthetase</fullName>
        <shortName evidence="8">TyrRS</shortName>
    </alternativeName>
</protein>
<evidence type="ECO:0000256" key="1">
    <source>
        <dbReference type="ARBA" id="ARBA00022598"/>
    </source>
</evidence>
<keyword evidence="4 9" id="KW-0694">RNA-binding</keyword>
<dbReference type="SUPFAM" id="SSF55174">
    <property type="entry name" value="Alpha-L RNA-binding motif"/>
    <property type="match status" value="1"/>
</dbReference>
<comment type="subunit">
    <text evidence="8">Homodimer.</text>
</comment>
<comment type="subcellular location">
    <subcellularLocation>
        <location evidence="8">Cytoplasm</location>
    </subcellularLocation>
</comment>
<dbReference type="PRINTS" id="PR01040">
    <property type="entry name" value="TRNASYNTHTYR"/>
</dbReference>
<organism evidence="11">
    <name type="scientific">Propionibacterium freudenreichii subsp. freudenreichii</name>
    <dbReference type="NCBI Taxonomy" id="66712"/>
    <lineage>
        <taxon>Bacteria</taxon>
        <taxon>Bacillati</taxon>
        <taxon>Actinomycetota</taxon>
        <taxon>Actinomycetes</taxon>
        <taxon>Propionibacteriales</taxon>
        <taxon>Propionibacteriaceae</taxon>
        <taxon>Propionibacterium</taxon>
    </lineage>
</organism>
<feature type="binding site" evidence="8">
    <location>
        <position position="172"/>
    </location>
    <ligand>
        <name>L-tyrosine</name>
        <dbReference type="ChEBI" id="CHEBI:58315"/>
    </ligand>
</feature>
<dbReference type="GO" id="GO:0003723">
    <property type="term" value="F:RNA binding"/>
    <property type="evidence" value="ECO:0007669"/>
    <property type="project" value="UniProtKB-KW"/>
</dbReference>
<dbReference type="InterPro" id="IPR024107">
    <property type="entry name" value="Tyr-tRNA-ligase_bac_1"/>
</dbReference>
<dbReference type="Gene3D" id="3.10.290.10">
    <property type="entry name" value="RNA-binding S4 domain"/>
    <property type="match status" value="1"/>
</dbReference>
<dbReference type="Gene3D" id="1.10.240.10">
    <property type="entry name" value="Tyrosyl-Transfer RNA Synthetase"/>
    <property type="match status" value="1"/>
</dbReference>
<keyword evidence="6 8" id="KW-0030">Aminoacyl-tRNA synthetase</keyword>
<keyword evidence="5 8" id="KW-0648">Protein biosynthesis</keyword>
<dbReference type="InterPro" id="IPR002307">
    <property type="entry name" value="Tyr-tRNA-ligase"/>
</dbReference>
<dbReference type="PATRIC" id="fig|66712.6.peg.1340"/>
<feature type="binding site" evidence="8">
    <location>
        <position position="168"/>
    </location>
    <ligand>
        <name>L-tyrosine</name>
        <dbReference type="ChEBI" id="CHEBI:58315"/>
    </ligand>
</feature>
<dbReference type="EMBL" id="LM676436">
    <property type="protein sequence ID" value="CEP27317.1"/>
    <property type="molecule type" value="Genomic_DNA"/>
</dbReference>
<evidence type="ECO:0000313" key="11">
    <source>
        <dbReference type="EMBL" id="CEP27317.1"/>
    </source>
</evidence>
<feature type="short sequence motif" description="'KMSKS' region" evidence="8">
    <location>
        <begin position="228"/>
        <end position="232"/>
    </location>
</feature>
<evidence type="ECO:0000256" key="5">
    <source>
        <dbReference type="ARBA" id="ARBA00022917"/>
    </source>
</evidence>
<dbReference type="KEGG" id="pfre:RM25_1315"/>
<evidence type="ECO:0000259" key="10">
    <source>
        <dbReference type="Pfam" id="PF22421"/>
    </source>
</evidence>
<dbReference type="SUPFAM" id="SSF52374">
    <property type="entry name" value="Nucleotidylyl transferase"/>
    <property type="match status" value="1"/>
</dbReference>
<dbReference type="InterPro" id="IPR002305">
    <property type="entry name" value="aa-tRNA-synth_Ic"/>
</dbReference>
<dbReference type="NCBIfam" id="TIGR00234">
    <property type="entry name" value="tyrS"/>
    <property type="match status" value="1"/>
</dbReference>
<evidence type="ECO:0000256" key="2">
    <source>
        <dbReference type="ARBA" id="ARBA00022741"/>
    </source>
</evidence>
<dbReference type="InterPro" id="IPR036986">
    <property type="entry name" value="S4_RNA-bd_sf"/>
</dbReference>
<keyword evidence="3 8" id="KW-0067">ATP-binding</keyword>
<comment type="function">
    <text evidence="8">Catalyzes the attachment of tyrosine to tRNA(Tyr) in a two-step reaction: tyrosine is first activated by ATP to form Tyr-AMP and then transferred to the acceptor end of tRNA(Tyr).</text>
</comment>
<dbReference type="InterPro" id="IPR024088">
    <property type="entry name" value="Tyr-tRNA-ligase_bac-type"/>
</dbReference>
<evidence type="ECO:0000256" key="6">
    <source>
        <dbReference type="ARBA" id="ARBA00023146"/>
    </source>
</evidence>
<dbReference type="CDD" id="cd00165">
    <property type="entry name" value="S4"/>
    <property type="match status" value="1"/>
</dbReference>
<proteinExistence type="inferred from homology"/>
<feature type="short sequence motif" description="'HIGH' region" evidence="8">
    <location>
        <begin position="40"/>
        <end position="49"/>
    </location>
</feature>
<evidence type="ECO:0000256" key="3">
    <source>
        <dbReference type="ARBA" id="ARBA00022840"/>
    </source>
</evidence>
<dbReference type="FunFam" id="1.10.240.10:FF:000001">
    <property type="entry name" value="Tyrosine--tRNA ligase"/>
    <property type="match status" value="1"/>
</dbReference>
<dbReference type="GO" id="GO:0005524">
    <property type="term" value="F:ATP binding"/>
    <property type="evidence" value="ECO:0007669"/>
    <property type="project" value="UniProtKB-UniRule"/>
</dbReference>
<dbReference type="CDD" id="cd00805">
    <property type="entry name" value="TyrRS_core"/>
    <property type="match status" value="1"/>
</dbReference>
<accession>A0A0B7P112</accession>